<evidence type="ECO:0000313" key="2">
    <source>
        <dbReference type="Proteomes" id="UP001605036"/>
    </source>
</evidence>
<proteinExistence type="predicted"/>
<dbReference type="Proteomes" id="UP001605036">
    <property type="component" value="Unassembled WGS sequence"/>
</dbReference>
<dbReference type="AlphaFoldDB" id="A0ABD1ZRI3"/>
<sequence>MAAVRAHQRVAHGLRDLQTDAVTRPTGTFVDIHVSLEWENDENLPMFRTSNVQDRAVMRRPSPRRPLQDITHLFPSNTFRGQSSIFQEEEGSTCETANLGSRFQTSSGVKWPPILQIERAAQIEWSMQRSPKLSTRLLAWVPGSGLPSKSKAT</sequence>
<reference evidence="1 2" key="1">
    <citation type="submission" date="2024-09" db="EMBL/GenBank/DDBJ databases">
        <title>Chromosome-scale assembly of Riccia fluitans.</title>
        <authorList>
            <person name="Paukszto L."/>
            <person name="Sawicki J."/>
            <person name="Karawczyk K."/>
            <person name="Piernik-Szablinska J."/>
            <person name="Szczecinska M."/>
            <person name="Mazdziarz M."/>
        </authorList>
    </citation>
    <scope>NUCLEOTIDE SEQUENCE [LARGE SCALE GENOMIC DNA]</scope>
    <source>
        <strain evidence="1">Rf_01</strain>
        <tissue evidence="1">Aerial parts of the thallus</tissue>
    </source>
</reference>
<protein>
    <submittedName>
        <fullName evidence="1">Uncharacterized protein</fullName>
    </submittedName>
</protein>
<name>A0ABD1ZRI3_9MARC</name>
<evidence type="ECO:0000313" key="1">
    <source>
        <dbReference type="EMBL" id="KAL2654073.1"/>
    </source>
</evidence>
<keyword evidence="2" id="KW-1185">Reference proteome</keyword>
<organism evidence="1 2">
    <name type="scientific">Riccia fluitans</name>
    <dbReference type="NCBI Taxonomy" id="41844"/>
    <lineage>
        <taxon>Eukaryota</taxon>
        <taxon>Viridiplantae</taxon>
        <taxon>Streptophyta</taxon>
        <taxon>Embryophyta</taxon>
        <taxon>Marchantiophyta</taxon>
        <taxon>Marchantiopsida</taxon>
        <taxon>Marchantiidae</taxon>
        <taxon>Marchantiales</taxon>
        <taxon>Ricciaceae</taxon>
        <taxon>Riccia</taxon>
    </lineage>
</organism>
<comment type="caution">
    <text evidence="1">The sequence shown here is derived from an EMBL/GenBank/DDBJ whole genome shotgun (WGS) entry which is preliminary data.</text>
</comment>
<dbReference type="EMBL" id="JBHFFA010000001">
    <property type="protein sequence ID" value="KAL2654073.1"/>
    <property type="molecule type" value="Genomic_DNA"/>
</dbReference>
<accession>A0ABD1ZRI3</accession>
<gene>
    <name evidence="1" type="ORF">R1flu_022201</name>
</gene>